<comment type="similarity">
    <text evidence="3">Belongs to the cytochrome P450 family.</text>
</comment>
<accession>A0A816MC43</accession>
<dbReference type="Pfam" id="PF00067">
    <property type="entry name" value="p450"/>
    <property type="match status" value="1"/>
</dbReference>
<keyword evidence="4" id="KW-0408">Iron</keyword>
<protein>
    <submittedName>
        <fullName evidence="11">(rape) hypothetical protein</fullName>
    </submittedName>
</protein>
<dbReference type="SUPFAM" id="SSF48264">
    <property type="entry name" value="Cytochrome P450"/>
    <property type="match status" value="1"/>
</dbReference>
<evidence type="ECO:0000256" key="1">
    <source>
        <dbReference type="ARBA" id="ARBA00001971"/>
    </source>
</evidence>
<organism evidence="11">
    <name type="scientific">Brassica napus</name>
    <name type="common">Rape</name>
    <dbReference type="NCBI Taxonomy" id="3708"/>
    <lineage>
        <taxon>Eukaryota</taxon>
        <taxon>Viridiplantae</taxon>
        <taxon>Streptophyta</taxon>
        <taxon>Embryophyta</taxon>
        <taxon>Tracheophyta</taxon>
        <taxon>Spermatophyta</taxon>
        <taxon>Magnoliopsida</taxon>
        <taxon>eudicotyledons</taxon>
        <taxon>Gunneridae</taxon>
        <taxon>Pentapetalae</taxon>
        <taxon>rosids</taxon>
        <taxon>malvids</taxon>
        <taxon>Brassicales</taxon>
        <taxon>Brassicaceae</taxon>
        <taxon>Brassiceae</taxon>
        <taxon>Brassica</taxon>
    </lineage>
</organism>
<dbReference type="InterPro" id="IPR001128">
    <property type="entry name" value="Cyt_P450"/>
</dbReference>
<sequence>MAEIINNRKILKRLREEIDSVVGTRLIQETDLPKLPYLQAIIKNL</sequence>
<evidence type="ECO:0000256" key="6">
    <source>
        <dbReference type="ARBA" id="ARBA00022723"/>
    </source>
</evidence>
<evidence type="ECO:0000256" key="10">
    <source>
        <dbReference type="ARBA" id="ARBA00023136"/>
    </source>
</evidence>
<evidence type="ECO:0000256" key="7">
    <source>
        <dbReference type="ARBA" id="ARBA00022989"/>
    </source>
</evidence>
<dbReference type="GO" id="GO:0016705">
    <property type="term" value="F:oxidoreductase activity, acting on paired donors, with incorporation or reduction of molecular oxygen"/>
    <property type="evidence" value="ECO:0007669"/>
    <property type="project" value="InterPro"/>
</dbReference>
<dbReference type="PANTHER" id="PTHR24298:SF59">
    <property type="entry name" value="CYTOCHROME P450, FAMILY 705, SUBFAMILY A, POLYPEPTIDE 25-RELATED"/>
    <property type="match status" value="1"/>
</dbReference>
<evidence type="ECO:0000256" key="8">
    <source>
        <dbReference type="ARBA" id="ARBA00023002"/>
    </source>
</evidence>
<keyword evidence="10" id="KW-0472">Membrane</keyword>
<comment type="subcellular location">
    <subcellularLocation>
        <location evidence="2">Membrane</location>
        <topology evidence="2">Single-pass membrane protein</topology>
    </subcellularLocation>
</comment>
<keyword evidence="8" id="KW-0560">Oxidoreductase</keyword>
<proteinExistence type="inferred from homology"/>
<keyword evidence="6" id="KW-0479">Metal-binding</keyword>
<evidence type="ECO:0000256" key="9">
    <source>
        <dbReference type="ARBA" id="ARBA00023033"/>
    </source>
</evidence>
<dbReference type="Gene3D" id="1.10.630.10">
    <property type="entry name" value="Cytochrome P450"/>
    <property type="match status" value="1"/>
</dbReference>
<dbReference type="InterPro" id="IPR051103">
    <property type="entry name" value="Plant_metabolite_P450s"/>
</dbReference>
<name>A0A816MC43_BRANA</name>
<evidence type="ECO:0000256" key="2">
    <source>
        <dbReference type="ARBA" id="ARBA00004167"/>
    </source>
</evidence>
<evidence type="ECO:0000256" key="5">
    <source>
        <dbReference type="ARBA" id="ARBA00022692"/>
    </source>
</evidence>
<evidence type="ECO:0000313" key="11">
    <source>
        <dbReference type="EMBL" id="CAF2002334.1"/>
    </source>
</evidence>
<dbReference type="EMBL" id="HG994371">
    <property type="protein sequence ID" value="CAF2002334.1"/>
    <property type="molecule type" value="Genomic_DNA"/>
</dbReference>
<dbReference type="GO" id="GO:0016020">
    <property type="term" value="C:membrane"/>
    <property type="evidence" value="ECO:0007669"/>
    <property type="project" value="UniProtKB-SubCell"/>
</dbReference>
<dbReference type="Proteomes" id="UP001295469">
    <property type="component" value="Chromosome C07"/>
</dbReference>
<keyword evidence="7" id="KW-1133">Transmembrane helix</keyword>
<dbReference type="GO" id="GO:0004497">
    <property type="term" value="F:monooxygenase activity"/>
    <property type="evidence" value="ECO:0007669"/>
    <property type="project" value="UniProtKB-KW"/>
</dbReference>
<evidence type="ECO:0000256" key="3">
    <source>
        <dbReference type="ARBA" id="ARBA00010617"/>
    </source>
</evidence>
<gene>
    <name evidence="11" type="ORF">DARMORV10_C07P34650.1</name>
</gene>
<dbReference type="GO" id="GO:0005506">
    <property type="term" value="F:iron ion binding"/>
    <property type="evidence" value="ECO:0007669"/>
    <property type="project" value="InterPro"/>
</dbReference>
<reference evidence="11" key="1">
    <citation type="submission" date="2021-01" db="EMBL/GenBank/DDBJ databases">
        <authorList>
            <consortium name="Genoscope - CEA"/>
            <person name="William W."/>
        </authorList>
    </citation>
    <scope>NUCLEOTIDE SEQUENCE</scope>
</reference>
<keyword evidence="4" id="KW-0349">Heme</keyword>
<dbReference type="GO" id="GO:0020037">
    <property type="term" value="F:heme binding"/>
    <property type="evidence" value="ECO:0007669"/>
    <property type="project" value="InterPro"/>
</dbReference>
<evidence type="ECO:0000256" key="4">
    <source>
        <dbReference type="ARBA" id="ARBA00022617"/>
    </source>
</evidence>
<keyword evidence="5" id="KW-0812">Transmembrane</keyword>
<dbReference type="AlphaFoldDB" id="A0A816MC43"/>
<keyword evidence="9" id="KW-0503">Monooxygenase</keyword>
<comment type="cofactor">
    <cofactor evidence="1">
        <name>heme</name>
        <dbReference type="ChEBI" id="CHEBI:30413"/>
    </cofactor>
</comment>
<dbReference type="InterPro" id="IPR036396">
    <property type="entry name" value="Cyt_P450_sf"/>
</dbReference>
<dbReference type="PANTHER" id="PTHR24298">
    <property type="entry name" value="FLAVONOID 3'-MONOOXYGENASE-RELATED"/>
    <property type="match status" value="1"/>
</dbReference>